<organism evidence="3 4">
    <name type="scientific">Acrocarpospora corrugata</name>
    <dbReference type="NCBI Taxonomy" id="35763"/>
    <lineage>
        <taxon>Bacteria</taxon>
        <taxon>Bacillati</taxon>
        <taxon>Actinomycetota</taxon>
        <taxon>Actinomycetes</taxon>
        <taxon>Streptosporangiales</taxon>
        <taxon>Streptosporangiaceae</taxon>
        <taxon>Acrocarpospora</taxon>
    </lineage>
</organism>
<dbReference type="Proteomes" id="UP000334990">
    <property type="component" value="Unassembled WGS sequence"/>
</dbReference>
<dbReference type="PANTHER" id="PTHR30015:SF7">
    <property type="entry name" value="TYPE IV METHYL-DIRECTED RESTRICTION ENZYME ECOKMRR"/>
    <property type="match status" value="1"/>
</dbReference>
<evidence type="ECO:0000259" key="2">
    <source>
        <dbReference type="Pfam" id="PF14338"/>
    </source>
</evidence>
<feature type="domain" description="Restriction system protein Mrr-like N-terminal" evidence="2">
    <location>
        <begin position="6"/>
        <end position="90"/>
    </location>
</feature>
<dbReference type="InterPro" id="IPR011335">
    <property type="entry name" value="Restrct_endonuc-II-like"/>
</dbReference>
<gene>
    <name evidence="3" type="primary">mrr</name>
    <name evidence="3" type="ORF">Acor_40940</name>
</gene>
<evidence type="ECO:0000313" key="4">
    <source>
        <dbReference type="Proteomes" id="UP000334990"/>
    </source>
</evidence>
<dbReference type="GO" id="GO:0015666">
    <property type="term" value="F:restriction endodeoxyribonuclease activity"/>
    <property type="evidence" value="ECO:0007669"/>
    <property type="project" value="TreeGrafter"/>
</dbReference>
<dbReference type="Pfam" id="PF04471">
    <property type="entry name" value="Mrr_cat"/>
    <property type="match status" value="1"/>
</dbReference>
<dbReference type="SUPFAM" id="SSF52980">
    <property type="entry name" value="Restriction endonuclease-like"/>
    <property type="match status" value="1"/>
</dbReference>
<keyword evidence="4" id="KW-1185">Reference proteome</keyword>
<dbReference type="AlphaFoldDB" id="A0A5M3W157"/>
<reference evidence="3 4" key="1">
    <citation type="submission" date="2019-10" db="EMBL/GenBank/DDBJ databases">
        <title>Whole genome shotgun sequence of Acrocarpospora corrugata NBRC 13972.</title>
        <authorList>
            <person name="Ichikawa N."/>
            <person name="Kimura A."/>
            <person name="Kitahashi Y."/>
            <person name="Komaki H."/>
            <person name="Oguchi A."/>
        </authorList>
    </citation>
    <scope>NUCLEOTIDE SEQUENCE [LARGE SCALE GENOMIC DNA]</scope>
    <source>
        <strain evidence="3 4">NBRC 13972</strain>
    </source>
</reference>
<feature type="domain" description="Restriction endonuclease type IV Mrr" evidence="1">
    <location>
        <begin position="153"/>
        <end position="273"/>
    </location>
</feature>
<dbReference type="GO" id="GO:0009307">
    <property type="term" value="P:DNA restriction-modification system"/>
    <property type="evidence" value="ECO:0007669"/>
    <property type="project" value="InterPro"/>
</dbReference>
<dbReference type="InterPro" id="IPR011856">
    <property type="entry name" value="tRNA_endonuc-like_dom_sf"/>
</dbReference>
<sequence length="298" mass="32854">MAIPDYQTVMRPVLALHSDHAEHRRRDLVAAISKEFRLTGAEESEVLPSGQNTVRSRVEWAVTYLAKAGLLDRTGRGSTQITERGLTVLSDHPSRVDNNVLRAFPQFQEFLGRKRETVPVPAAVEDIPPREAIPPLVDNWHRAVAADLLDRLRAAPPQFLERAVLKLLIAMGYGGPVGSVVHLGGSNDGGIDGLIRKDPLGLEVVYVQAKRYREDVTVQRPAVQEFVGALHGKQTDRGIFVTTSRFSPGAIEYAASVQSRIILIDGQELGRLMVEYGCGVQTGDTILLKEVDEDFFED</sequence>
<protein>
    <submittedName>
        <fullName evidence="3">Restriction system protein</fullName>
    </submittedName>
</protein>
<dbReference type="PANTHER" id="PTHR30015">
    <property type="entry name" value="MRR RESTRICTION SYSTEM PROTEIN"/>
    <property type="match status" value="1"/>
</dbReference>
<evidence type="ECO:0000259" key="1">
    <source>
        <dbReference type="Pfam" id="PF04471"/>
    </source>
</evidence>
<dbReference type="RefSeq" id="WP_155338289.1">
    <property type="nucleotide sequence ID" value="NZ_BAAABN010000034.1"/>
</dbReference>
<dbReference type="Pfam" id="PF14338">
    <property type="entry name" value="Mrr_N"/>
    <property type="match status" value="1"/>
</dbReference>
<dbReference type="GO" id="GO:0003677">
    <property type="term" value="F:DNA binding"/>
    <property type="evidence" value="ECO:0007669"/>
    <property type="project" value="InterPro"/>
</dbReference>
<evidence type="ECO:0000313" key="3">
    <source>
        <dbReference type="EMBL" id="GES02029.1"/>
    </source>
</evidence>
<dbReference type="InterPro" id="IPR025745">
    <property type="entry name" value="Mrr-like_N_dom"/>
</dbReference>
<proteinExistence type="predicted"/>
<name>A0A5M3W157_9ACTN</name>
<dbReference type="InterPro" id="IPR052906">
    <property type="entry name" value="Type_IV_Methyl-Rstrct_Enzyme"/>
</dbReference>
<dbReference type="OrthoDB" id="5181666at2"/>
<accession>A0A5M3W157</accession>
<dbReference type="Gene3D" id="3.40.1350.10">
    <property type="match status" value="1"/>
</dbReference>
<dbReference type="EMBL" id="BLAD01000055">
    <property type="protein sequence ID" value="GES02029.1"/>
    <property type="molecule type" value="Genomic_DNA"/>
</dbReference>
<comment type="caution">
    <text evidence="3">The sequence shown here is derived from an EMBL/GenBank/DDBJ whole genome shotgun (WGS) entry which is preliminary data.</text>
</comment>
<dbReference type="InterPro" id="IPR007560">
    <property type="entry name" value="Restrct_endonuc_IV_Mrr"/>
</dbReference>